<feature type="transmembrane region" description="Helical" evidence="7">
    <location>
        <begin position="213"/>
        <end position="245"/>
    </location>
</feature>
<evidence type="ECO:0000313" key="10">
    <source>
        <dbReference type="Proteomes" id="UP000281553"/>
    </source>
</evidence>
<name>A0A3P7LWF8_DIBLA</name>
<keyword evidence="3 7" id="KW-0812">Transmembrane</keyword>
<dbReference type="Proteomes" id="UP000281553">
    <property type="component" value="Unassembled WGS sequence"/>
</dbReference>
<dbReference type="GO" id="GO:0016020">
    <property type="term" value="C:membrane"/>
    <property type="evidence" value="ECO:0007669"/>
    <property type="project" value="UniProtKB-SubCell"/>
</dbReference>
<comment type="domain">
    <text evidence="7">The DHHC domain is required for palmitoyltransferase activity.</text>
</comment>
<evidence type="ECO:0000256" key="6">
    <source>
        <dbReference type="ARBA" id="ARBA00023315"/>
    </source>
</evidence>
<comment type="catalytic activity">
    <reaction evidence="7">
        <text>L-cysteinyl-[protein] + hexadecanoyl-CoA = S-hexadecanoyl-L-cysteinyl-[protein] + CoA</text>
        <dbReference type="Rhea" id="RHEA:36683"/>
        <dbReference type="Rhea" id="RHEA-COMP:10131"/>
        <dbReference type="Rhea" id="RHEA-COMP:11032"/>
        <dbReference type="ChEBI" id="CHEBI:29950"/>
        <dbReference type="ChEBI" id="CHEBI:57287"/>
        <dbReference type="ChEBI" id="CHEBI:57379"/>
        <dbReference type="ChEBI" id="CHEBI:74151"/>
        <dbReference type="EC" id="2.3.1.225"/>
    </reaction>
</comment>
<comment type="subcellular location">
    <subcellularLocation>
        <location evidence="1">Membrane</location>
        <topology evidence="1">Multi-pass membrane protein</topology>
    </subcellularLocation>
</comment>
<feature type="transmembrane region" description="Helical" evidence="7">
    <location>
        <begin position="170"/>
        <end position="193"/>
    </location>
</feature>
<dbReference type="GO" id="GO:0005794">
    <property type="term" value="C:Golgi apparatus"/>
    <property type="evidence" value="ECO:0007669"/>
    <property type="project" value="TreeGrafter"/>
</dbReference>
<dbReference type="PANTHER" id="PTHR22883">
    <property type="entry name" value="ZINC FINGER DHHC DOMAIN CONTAINING PROTEIN"/>
    <property type="match status" value="1"/>
</dbReference>
<evidence type="ECO:0000256" key="3">
    <source>
        <dbReference type="ARBA" id="ARBA00022692"/>
    </source>
</evidence>
<dbReference type="AlphaFoldDB" id="A0A3P7LWF8"/>
<keyword evidence="4 7" id="KW-1133">Transmembrane helix</keyword>
<gene>
    <name evidence="9" type="ORF">DILT_LOCUS13806</name>
</gene>
<keyword evidence="6 7" id="KW-0012">Acyltransferase</keyword>
<dbReference type="InterPro" id="IPR039859">
    <property type="entry name" value="PFA4/ZDH16/20/ERF2-like"/>
</dbReference>
<feature type="transmembrane region" description="Helical" evidence="7">
    <location>
        <begin position="16"/>
        <end position="36"/>
    </location>
</feature>
<dbReference type="PROSITE" id="PS50216">
    <property type="entry name" value="DHHC"/>
    <property type="match status" value="1"/>
</dbReference>
<evidence type="ECO:0000256" key="1">
    <source>
        <dbReference type="ARBA" id="ARBA00004141"/>
    </source>
</evidence>
<dbReference type="GO" id="GO:0019706">
    <property type="term" value="F:protein-cysteine S-palmitoyltransferase activity"/>
    <property type="evidence" value="ECO:0007669"/>
    <property type="project" value="UniProtKB-EC"/>
</dbReference>
<evidence type="ECO:0000313" key="9">
    <source>
        <dbReference type="EMBL" id="VDN21314.1"/>
    </source>
</evidence>
<dbReference type="EC" id="2.3.1.225" evidence="7"/>
<dbReference type="GO" id="GO:0006612">
    <property type="term" value="P:protein targeting to membrane"/>
    <property type="evidence" value="ECO:0007669"/>
    <property type="project" value="TreeGrafter"/>
</dbReference>
<keyword evidence="10" id="KW-1185">Reference proteome</keyword>
<dbReference type="OrthoDB" id="194358at2759"/>
<feature type="domain" description="Palmitoyltransferase DHHC" evidence="8">
    <location>
        <begin position="120"/>
        <end position="251"/>
    </location>
</feature>
<evidence type="ECO:0000256" key="5">
    <source>
        <dbReference type="ARBA" id="ARBA00023136"/>
    </source>
</evidence>
<feature type="transmembrane region" description="Helical" evidence="7">
    <location>
        <begin position="48"/>
        <end position="70"/>
    </location>
</feature>
<reference evidence="9 10" key="1">
    <citation type="submission" date="2018-11" db="EMBL/GenBank/DDBJ databases">
        <authorList>
            <consortium name="Pathogen Informatics"/>
        </authorList>
    </citation>
    <scope>NUCLEOTIDE SEQUENCE [LARGE SCALE GENOMIC DNA]</scope>
</reference>
<evidence type="ECO:0000256" key="2">
    <source>
        <dbReference type="ARBA" id="ARBA00022679"/>
    </source>
</evidence>
<dbReference type="Pfam" id="PF01529">
    <property type="entry name" value="DHHC"/>
    <property type="match status" value="1"/>
</dbReference>
<keyword evidence="2 7" id="KW-0808">Transferase</keyword>
<proteinExistence type="inferred from homology"/>
<protein>
    <recommendedName>
        <fullName evidence="7">Palmitoyltransferase</fullName>
        <ecNumber evidence="7">2.3.1.225</ecNumber>
    </recommendedName>
</protein>
<organism evidence="9 10">
    <name type="scientific">Dibothriocephalus latus</name>
    <name type="common">Fish tapeworm</name>
    <name type="synonym">Diphyllobothrium latum</name>
    <dbReference type="NCBI Taxonomy" id="60516"/>
    <lineage>
        <taxon>Eukaryota</taxon>
        <taxon>Metazoa</taxon>
        <taxon>Spiralia</taxon>
        <taxon>Lophotrochozoa</taxon>
        <taxon>Platyhelminthes</taxon>
        <taxon>Cestoda</taxon>
        <taxon>Eucestoda</taxon>
        <taxon>Diphyllobothriidea</taxon>
        <taxon>Diphyllobothriidae</taxon>
        <taxon>Dibothriocephalus</taxon>
    </lineage>
</organism>
<keyword evidence="5 7" id="KW-0472">Membrane</keyword>
<evidence type="ECO:0000256" key="7">
    <source>
        <dbReference type="RuleBase" id="RU079119"/>
    </source>
</evidence>
<accession>A0A3P7LWF8</accession>
<comment type="similarity">
    <text evidence="7">Belongs to the DHHC palmitoyltransferase family.</text>
</comment>
<dbReference type="GO" id="GO:0005783">
    <property type="term" value="C:endoplasmic reticulum"/>
    <property type="evidence" value="ECO:0007669"/>
    <property type="project" value="TreeGrafter"/>
</dbReference>
<dbReference type="InterPro" id="IPR001594">
    <property type="entry name" value="Palmitoyltrfase_DHHC"/>
</dbReference>
<dbReference type="EMBL" id="UYRU01071679">
    <property type="protein sequence ID" value="VDN21314.1"/>
    <property type="molecule type" value="Genomic_DNA"/>
</dbReference>
<evidence type="ECO:0000256" key="4">
    <source>
        <dbReference type="ARBA" id="ARBA00022989"/>
    </source>
</evidence>
<evidence type="ECO:0000259" key="8">
    <source>
        <dbReference type="Pfam" id="PF01529"/>
    </source>
</evidence>
<sequence length="277" mass="31411">MSRQSHRTCDGTEQQTPLFCGLFFSTVVCGSLYDLLHFQPSLGGTLGWVRFLPSCLGYPLWFAIFGSLCLGDAGRLVPQHVFRTDFAHFFESSTVPFLSAVKDLMVKPTLPNKLPELPNYSEAYCPSCDVLLPLVDVYVKHCKLCKRCYVGHDHHCLFIYNCVAGRNIRFFIFFLLLTALLALVFPAMGLTYACQYCGREEPVKKDYPGAYRVYMLASCILRILPCLSVLLVTSLAVECWLFALIRSQFLQFTHQNSSLIARSGLWRVFLGLRRSQL</sequence>